<evidence type="ECO:0000256" key="2">
    <source>
        <dbReference type="ARBA" id="ARBA00022691"/>
    </source>
</evidence>
<evidence type="ECO:0000259" key="6">
    <source>
        <dbReference type="PROSITE" id="PS51918"/>
    </source>
</evidence>
<organism evidence="7 8">
    <name type="scientific">Candidatus Ghiorseimicrobium undicola</name>
    <dbReference type="NCBI Taxonomy" id="1974746"/>
    <lineage>
        <taxon>Bacteria</taxon>
        <taxon>Pseudomonadati</taxon>
        <taxon>Candidatus Omnitrophota</taxon>
        <taxon>Candidatus Ghiorseimicrobium</taxon>
    </lineage>
</organism>
<dbReference type="AlphaFoldDB" id="A0A2H0LWI4"/>
<dbReference type="SFLD" id="SFLDS00029">
    <property type="entry name" value="Radical_SAM"/>
    <property type="match status" value="1"/>
</dbReference>
<dbReference type="EMBL" id="PCWA01000089">
    <property type="protein sequence ID" value="PIQ88758.1"/>
    <property type="molecule type" value="Genomic_DNA"/>
</dbReference>
<dbReference type="CDD" id="cd01335">
    <property type="entry name" value="Radical_SAM"/>
    <property type="match status" value="1"/>
</dbReference>
<protein>
    <recommendedName>
        <fullName evidence="6">Radical SAM core domain-containing protein</fullName>
    </recommendedName>
</protein>
<dbReference type="Gene3D" id="3.20.20.70">
    <property type="entry name" value="Aldolase class I"/>
    <property type="match status" value="1"/>
</dbReference>
<dbReference type="GO" id="GO:0046872">
    <property type="term" value="F:metal ion binding"/>
    <property type="evidence" value="ECO:0007669"/>
    <property type="project" value="UniProtKB-KW"/>
</dbReference>
<dbReference type="InterPro" id="IPR013785">
    <property type="entry name" value="Aldolase_TIM"/>
</dbReference>
<dbReference type="InterPro" id="IPR058240">
    <property type="entry name" value="rSAM_sf"/>
</dbReference>
<dbReference type="SFLD" id="SFLDG01067">
    <property type="entry name" value="SPASM/twitch_domain_containing"/>
    <property type="match status" value="1"/>
</dbReference>
<keyword evidence="4" id="KW-0408">Iron</keyword>
<dbReference type="InterPro" id="IPR001296">
    <property type="entry name" value="Glyco_trans_1"/>
</dbReference>
<keyword evidence="5" id="KW-0411">Iron-sulfur</keyword>
<accession>A0A2H0LWI4</accession>
<dbReference type="PANTHER" id="PTHR11228:SF34">
    <property type="entry name" value="TUNGSTEN-CONTAINING ALDEHYDE FERREDOXIN OXIDOREDUCTASE COFACTOR MODIFYING PROTEIN"/>
    <property type="match status" value="1"/>
</dbReference>
<dbReference type="PROSITE" id="PS51918">
    <property type="entry name" value="RADICAL_SAM"/>
    <property type="match status" value="1"/>
</dbReference>
<evidence type="ECO:0000313" key="7">
    <source>
        <dbReference type="EMBL" id="PIQ88758.1"/>
    </source>
</evidence>
<evidence type="ECO:0000256" key="5">
    <source>
        <dbReference type="ARBA" id="ARBA00023014"/>
    </source>
</evidence>
<dbReference type="GO" id="GO:0016757">
    <property type="term" value="F:glycosyltransferase activity"/>
    <property type="evidence" value="ECO:0007669"/>
    <property type="project" value="InterPro"/>
</dbReference>
<keyword evidence="2" id="KW-0949">S-adenosyl-L-methionine</keyword>
<proteinExistence type="predicted"/>
<gene>
    <name evidence="7" type="ORF">COV72_06760</name>
</gene>
<dbReference type="InterPro" id="IPR006638">
    <property type="entry name" value="Elp3/MiaA/NifB-like_rSAM"/>
</dbReference>
<dbReference type="PANTHER" id="PTHR11228">
    <property type="entry name" value="RADICAL SAM DOMAIN PROTEIN"/>
    <property type="match status" value="1"/>
</dbReference>
<evidence type="ECO:0000313" key="8">
    <source>
        <dbReference type="Proteomes" id="UP000229641"/>
    </source>
</evidence>
<sequence length="703" mass="81699">MKIMHISPNRYHPCLWGLIKKQSSVHSVFYFTLSFSQGTTPKLAATYKKDKITYIEIKLGKTCDYSFDIGLQRLFNPLLKKYRPDLIHVHLFSGVNVIPILNAASSLGVKKILILHDHSLLCLKGVLHDGTKKCSIKALSDCNCGEVKKLAGERGMALSAYNQLRKEMIISIINMSDKVICCSYAQKRVLEGICGKSQKFVMLYYGIALPAIDKIIKKKDTYPVFGYLGSLHFLKGISVIEDALKRLRNHKYEILMGLRCNLDNPAEKRYLEKIVKYNVIKVLQNIRNREIYRDFFSRIDYLIIPSLWEETGPMTLFESFFCKVPVIISNQASMKEKIRGNKGSRVFKNAKELSDIMRKVIKGYICKTSRDVFKFKDIDKYTQEIELLYRDVIDRPSKTLKLKIGYLCNSRCIFCVTGDNHPKKFIDLPTLKGTLQKYRNTYEQVIITGGEPSFRKDFFLLIEFAYRLGYKITLETNARMFSNKNLCRQLEYFNLNIVTHIESFKPRTHDLTTMVLGSFNETIRGIKNIRKYCTSITIKIMLTRLNYKHLLYTVKFISNMDIDTVHFVFLTPWGSSYSYFEAIMPHYYEVRHFLTDALIWLAANSKLPVIIEGFPFCVVEPKFRDFLFEKPVKDKSRMFGIYPGKSAVHTYHIYKERLKQKKKFSQCGRCVFDKICEGVYKRYAEKRGSGEFIPIVKKLKIAQ</sequence>
<dbReference type="Pfam" id="PF04055">
    <property type="entry name" value="Radical_SAM"/>
    <property type="match status" value="1"/>
</dbReference>
<name>A0A2H0LWI4_9BACT</name>
<dbReference type="SMART" id="SM00729">
    <property type="entry name" value="Elp3"/>
    <property type="match status" value="1"/>
</dbReference>
<dbReference type="InterPro" id="IPR028098">
    <property type="entry name" value="Glyco_trans_4-like_N"/>
</dbReference>
<reference evidence="7 8" key="1">
    <citation type="submission" date="2017-09" db="EMBL/GenBank/DDBJ databases">
        <title>Depth-based differentiation of microbial function through sediment-hosted aquifers and enrichment of novel symbionts in the deep terrestrial subsurface.</title>
        <authorList>
            <person name="Probst A.J."/>
            <person name="Ladd B."/>
            <person name="Jarett J.K."/>
            <person name="Geller-Mcgrath D.E."/>
            <person name="Sieber C.M."/>
            <person name="Emerson J.B."/>
            <person name="Anantharaman K."/>
            <person name="Thomas B.C."/>
            <person name="Malmstrom R."/>
            <person name="Stieglmeier M."/>
            <person name="Klingl A."/>
            <person name="Woyke T."/>
            <person name="Ryan C.M."/>
            <person name="Banfield J.F."/>
        </authorList>
    </citation>
    <scope>NUCLEOTIDE SEQUENCE [LARGE SCALE GENOMIC DNA]</scope>
    <source>
        <strain evidence="7">CG11_big_fil_rev_8_21_14_0_20_42_13</strain>
    </source>
</reference>
<dbReference type="Proteomes" id="UP000229641">
    <property type="component" value="Unassembled WGS sequence"/>
</dbReference>
<keyword evidence="3" id="KW-0479">Metal-binding</keyword>
<evidence type="ECO:0000256" key="1">
    <source>
        <dbReference type="ARBA" id="ARBA00001966"/>
    </source>
</evidence>
<dbReference type="GO" id="GO:0051536">
    <property type="term" value="F:iron-sulfur cluster binding"/>
    <property type="evidence" value="ECO:0007669"/>
    <property type="project" value="UniProtKB-KW"/>
</dbReference>
<feature type="domain" description="Radical SAM core" evidence="6">
    <location>
        <begin position="392"/>
        <end position="612"/>
    </location>
</feature>
<dbReference type="InterPro" id="IPR050377">
    <property type="entry name" value="Radical_SAM_PqqE_MftC-like"/>
</dbReference>
<evidence type="ECO:0000256" key="3">
    <source>
        <dbReference type="ARBA" id="ARBA00022723"/>
    </source>
</evidence>
<dbReference type="SUPFAM" id="SSF53756">
    <property type="entry name" value="UDP-Glycosyltransferase/glycogen phosphorylase"/>
    <property type="match status" value="1"/>
</dbReference>
<evidence type="ECO:0000256" key="4">
    <source>
        <dbReference type="ARBA" id="ARBA00023004"/>
    </source>
</evidence>
<comment type="caution">
    <text evidence="7">The sequence shown here is derived from an EMBL/GenBank/DDBJ whole genome shotgun (WGS) entry which is preliminary data.</text>
</comment>
<dbReference type="SUPFAM" id="SSF102114">
    <property type="entry name" value="Radical SAM enzymes"/>
    <property type="match status" value="1"/>
</dbReference>
<comment type="cofactor">
    <cofactor evidence="1">
        <name>[4Fe-4S] cluster</name>
        <dbReference type="ChEBI" id="CHEBI:49883"/>
    </cofactor>
</comment>
<dbReference type="Gene3D" id="3.40.50.2000">
    <property type="entry name" value="Glycogen Phosphorylase B"/>
    <property type="match status" value="2"/>
</dbReference>
<dbReference type="Pfam" id="PF00534">
    <property type="entry name" value="Glycos_transf_1"/>
    <property type="match status" value="1"/>
</dbReference>
<dbReference type="InterPro" id="IPR007197">
    <property type="entry name" value="rSAM"/>
</dbReference>
<dbReference type="Pfam" id="PF13439">
    <property type="entry name" value="Glyco_transf_4"/>
    <property type="match status" value="1"/>
</dbReference>